<keyword evidence="6" id="KW-1185">Reference proteome</keyword>
<evidence type="ECO:0000256" key="2">
    <source>
        <dbReference type="ARBA" id="ARBA00022692"/>
    </source>
</evidence>
<evidence type="ECO:0000256" key="1">
    <source>
        <dbReference type="ARBA" id="ARBA00004141"/>
    </source>
</evidence>
<dbReference type="InterPro" id="IPR002033">
    <property type="entry name" value="TatC"/>
</dbReference>
<keyword evidence="3" id="KW-1133">Transmembrane helix</keyword>
<evidence type="ECO:0000313" key="5">
    <source>
        <dbReference type="EMBL" id="SDH89461.1"/>
    </source>
</evidence>
<sequence length="63" mass="6965">MPLVLMFLTAVGLVTPRKLRESRKYGYILIAIVSALITPPDLISQLNCIGTFICLIRVRGSAF</sequence>
<dbReference type="STRING" id="930129.SAMN05216352_103227"/>
<evidence type="ECO:0000313" key="6">
    <source>
        <dbReference type="Proteomes" id="UP000199017"/>
    </source>
</evidence>
<dbReference type="GO" id="GO:0016020">
    <property type="term" value="C:membrane"/>
    <property type="evidence" value="ECO:0007669"/>
    <property type="project" value="UniProtKB-SubCell"/>
</dbReference>
<reference evidence="5 6" key="1">
    <citation type="submission" date="2016-10" db="EMBL/GenBank/DDBJ databases">
        <authorList>
            <person name="de Groot N.N."/>
        </authorList>
    </citation>
    <scope>NUCLEOTIDE SEQUENCE [LARGE SCALE GENOMIC DNA]</scope>
    <source>
        <strain evidence="6">P4B,CCM 7963,CECT 7998,DSM 25260,IBRC-M 10614,KCTC 13821</strain>
    </source>
</reference>
<proteinExistence type="predicted"/>
<evidence type="ECO:0000256" key="3">
    <source>
        <dbReference type="ARBA" id="ARBA00022989"/>
    </source>
</evidence>
<gene>
    <name evidence="5" type="ORF">SAMN05216352_103227</name>
</gene>
<dbReference type="OrthoDB" id="9777044at2"/>
<evidence type="ECO:0000256" key="4">
    <source>
        <dbReference type="ARBA" id="ARBA00023136"/>
    </source>
</evidence>
<protein>
    <submittedName>
        <fullName evidence="5">Sec-independent protein translocase protein TatC</fullName>
    </submittedName>
</protein>
<dbReference type="AlphaFoldDB" id="A0A1G8G5B9"/>
<keyword evidence="4" id="KW-0472">Membrane</keyword>
<comment type="subcellular location">
    <subcellularLocation>
        <location evidence="1">Membrane</location>
        <topology evidence="1">Multi-pass membrane protein</topology>
    </subcellularLocation>
</comment>
<organism evidence="5 6">
    <name type="scientific">Alteribacillus bidgolensis</name>
    <dbReference type="NCBI Taxonomy" id="930129"/>
    <lineage>
        <taxon>Bacteria</taxon>
        <taxon>Bacillati</taxon>
        <taxon>Bacillota</taxon>
        <taxon>Bacilli</taxon>
        <taxon>Bacillales</taxon>
        <taxon>Bacillaceae</taxon>
        <taxon>Alteribacillus</taxon>
    </lineage>
</organism>
<dbReference type="Pfam" id="PF00902">
    <property type="entry name" value="TatC"/>
    <property type="match status" value="1"/>
</dbReference>
<keyword evidence="2" id="KW-0812">Transmembrane</keyword>
<dbReference type="Proteomes" id="UP000199017">
    <property type="component" value="Unassembled WGS sequence"/>
</dbReference>
<dbReference type="EMBL" id="FNDU01000003">
    <property type="protein sequence ID" value="SDH89461.1"/>
    <property type="molecule type" value="Genomic_DNA"/>
</dbReference>
<name>A0A1G8G5B9_9BACI</name>
<accession>A0A1G8G5B9</accession>